<keyword evidence="1" id="KW-0863">Zinc-finger</keyword>
<feature type="domain" description="ZAD" evidence="2">
    <location>
        <begin position="6"/>
        <end position="82"/>
    </location>
</feature>
<protein>
    <recommendedName>
        <fullName evidence="2">ZAD domain-containing protein</fullName>
    </recommendedName>
</protein>
<feature type="binding site" evidence="1">
    <location>
        <position position="8"/>
    </location>
    <ligand>
        <name>Zn(2+)</name>
        <dbReference type="ChEBI" id="CHEBI:29105"/>
    </ligand>
</feature>
<dbReference type="PROSITE" id="PS51915">
    <property type="entry name" value="ZAD"/>
    <property type="match status" value="1"/>
</dbReference>
<sequence>VMYEGSLCVCCMSTEDLVELFVTKTANNVEENYASMLAACLNVQLSETTGHDHICIICVSKLKDCVAFKKQVLRSISILTSADVTSLTSNEEISILGLNRVNETTSPIKEKINESQFRTERNEEPNVVINNIEVISLCNSIKDGFEQKKSNSKHEGKSNQSK</sequence>
<dbReference type="GO" id="GO:0005634">
    <property type="term" value="C:nucleus"/>
    <property type="evidence" value="ECO:0007669"/>
    <property type="project" value="InterPro"/>
</dbReference>
<evidence type="ECO:0000256" key="1">
    <source>
        <dbReference type="PROSITE-ProRule" id="PRU01263"/>
    </source>
</evidence>
<keyword evidence="1" id="KW-0479">Metal-binding</keyword>
<dbReference type="Pfam" id="PF07776">
    <property type="entry name" value="zf-AD"/>
    <property type="match status" value="1"/>
</dbReference>
<feature type="binding site" evidence="1">
    <location>
        <position position="55"/>
    </location>
    <ligand>
        <name>Zn(2+)</name>
        <dbReference type="ChEBI" id="CHEBI:29105"/>
    </ligand>
</feature>
<dbReference type="AlphaFoldDB" id="A0A1E1WNL7"/>
<evidence type="ECO:0000259" key="2">
    <source>
        <dbReference type="PROSITE" id="PS51915"/>
    </source>
</evidence>
<evidence type="ECO:0000313" key="3">
    <source>
        <dbReference type="EMBL" id="JAT88517.1"/>
    </source>
</evidence>
<dbReference type="EMBL" id="GDQN01002537">
    <property type="protein sequence ID" value="JAT88517.1"/>
    <property type="molecule type" value="Transcribed_RNA"/>
</dbReference>
<gene>
    <name evidence="3" type="ORF">g.16630</name>
</gene>
<dbReference type="GO" id="GO:0008270">
    <property type="term" value="F:zinc ion binding"/>
    <property type="evidence" value="ECO:0007669"/>
    <property type="project" value="UniProtKB-UniRule"/>
</dbReference>
<dbReference type="SUPFAM" id="SSF57716">
    <property type="entry name" value="Glucocorticoid receptor-like (DNA-binding domain)"/>
    <property type="match status" value="1"/>
</dbReference>
<feature type="non-terminal residue" evidence="3">
    <location>
        <position position="1"/>
    </location>
</feature>
<organism evidence="3">
    <name type="scientific">Pectinophora gossypiella</name>
    <name type="common">Cotton pink bollworm</name>
    <name type="synonym">Depressaria gossypiella</name>
    <dbReference type="NCBI Taxonomy" id="13191"/>
    <lineage>
        <taxon>Eukaryota</taxon>
        <taxon>Metazoa</taxon>
        <taxon>Ecdysozoa</taxon>
        <taxon>Arthropoda</taxon>
        <taxon>Hexapoda</taxon>
        <taxon>Insecta</taxon>
        <taxon>Pterygota</taxon>
        <taxon>Neoptera</taxon>
        <taxon>Endopterygota</taxon>
        <taxon>Lepidoptera</taxon>
        <taxon>Glossata</taxon>
        <taxon>Ditrysia</taxon>
        <taxon>Gelechioidea</taxon>
        <taxon>Gelechiidae</taxon>
        <taxon>Apatetrinae</taxon>
        <taxon>Pectinophora</taxon>
    </lineage>
</organism>
<feature type="binding site" evidence="1">
    <location>
        <position position="11"/>
    </location>
    <ligand>
        <name>Zn(2+)</name>
        <dbReference type="ChEBI" id="CHEBI:29105"/>
    </ligand>
</feature>
<proteinExistence type="predicted"/>
<accession>A0A1E1WNL7</accession>
<reference evidence="3" key="1">
    <citation type="submission" date="2015-09" db="EMBL/GenBank/DDBJ databases">
        <title>De novo assembly of Pectinophora gossypiella (Pink Bollworm) gut transcriptome.</title>
        <authorList>
            <person name="Tassone E.E."/>
        </authorList>
    </citation>
    <scope>NUCLEOTIDE SEQUENCE</scope>
</reference>
<name>A0A1E1WNL7_PECGO</name>
<dbReference type="SMART" id="SM00868">
    <property type="entry name" value="zf-AD"/>
    <property type="match status" value="1"/>
</dbReference>
<keyword evidence="1" id="KW-0862">Zinc</keyword>
<dbReference type="InterPro" id="IPR012934">
    <property type="entry name" value="Znf_AD"/>
</dbReference>
<feature type="binding site" evidence="1">
    <location>
        <position position="58"/>
    </location>
    <ligand>
        <name>Zn(2+)</name>
        <dbReference type="ChEBI" id="CHEBI:29105"/>
    </ligand>
</feature>
<dbReference type="OrthoDB" id="8117402at2759"/>